<comment type="caution">
    <text evidence="1">The sequence shown here is derived from an EMBL/GenBank/DDBJ whole genome shotgun (WGS) entry which is preliminary data.</text>
</comment>
<protein>
    <submittedName>
        <fullName evidence="1">Uncharacterized protein</fullName>
    </submittedName>
</protein>
<accession>A0AAU9JD93</accession>
<organism evidence="1 2">
    <name type="scientific">Blepharisma stoltei</name>
    <dbReference type="NCBI Taxonomy" id="1481888"/>
    <lineage>
        <taxon>Eukaryota</taxon>
        <taxon>Sar</taxon>
        <taxon>Alveolata</taxon>
        <taxon>Ciliophora</taxon>
        <taxon>Postciliodesmatophora</taxon>
        <taxon>Heterotrichea</taxon>
        <taxon>Heterotrichida</taxon>
        <taxon>Blepharismidae</taxon>
        <taxon>Blepharisma</taxon>
    </lineage>
</organism>
<keyword evidence="2" id="KW-1185">Reference proteome</keyword>
<evidence type="ECO:0000313" key="2">
    <source>
        <dbReference type="Proteomes" id="UP001162131"/>
    </source>
</evidence>
<dbReference type="EMBL" id="CAJZBQ010000040">
    <property type="protein sequence ID" value="CAG9326066.1"/>
    <property type="molecule type" value="Genomic_DNA"/>
</dbReference>
<name>A0AAU9JD93_9CILI</name>
<evidence type="ECO:0000313" key="1">
    <source>
        <dbReference type="EMBL" id="CAG9326066.1"/>
    </source>
</evidence>
<reference evidence="1" key="1">
    <citation type="submission" date="2021-09" db="EMBL/GenBank/DDBJ databases">
        <authorList>
            <consortium name="AG Swart"/>
            <person name="Singh M."/>
            <person name="Singh A."/>
            <person name="Seah K."/>
            <person name="Emmerich C."/>
        </authorList>
    </citation>
    <scope>NUCLEOTIDE SEQUENCE</scope>
    <source>
        <strain evidence="1">ATCC30299</strain>
    </source>
</reference>
<dbReference type="AlphaFoldDB" id="A0AAU9JD93"/>
<proteinExistence type="predicted"/>
<dbReference type="Proteomes" id="UP001162131">
    <property type="component" value="Unassembled WGS sequence"/>
</dbReference>
<gene>
    <name evidence="1" type="ORF">BSTOLATCC_MIC40507</name>
</gene>
<sequence length="331" mass="37706">MERRRSLNKKLLYKKTPINKPEITTSLSPLKRTALSAISSTDNLLLKDKFDANKGFRSTPSGLVTSPFFTNKWNEVFKILDPSGTSAKPFVELTSNPSEKHYKSYDPSIVKNPVIEKKSYICNSRENLQRSPRKLPPIKLGDGLSFVHKIKNSDADALDKFIKHRSSVSQFKPVSPEKLIRKNTNSNLDLFKFSFLNEQKSNKPLHNGLSTNLLSDISEEAGATIEKLQAKTTTNKETKEFQFHKEKISRKRLERSSESRIERNFESKKDTPVNELKKKAKIPSIPPLAFKKGKFKEDKQLNLSKRSGLGGWGEDVATDCLELSYIIENRY</sequence>